<protein>
    <submittedName>
        <fullName evidence="1">Uncharacterized protein</fullName>
    </submittedName>
</protein>
<dbReference type="HOGENOM" id="CLU_2369058_0_0_5"/>
<sequence length="95" mass="10505">MADLALQKGRRSTPPFRRVCSIAMNVSRSSSSFFRGLATVRKLKSSLRKVDIACGEDLIFEPIDDGSLTHLFNGSSFAVLPGTSHIRRFPLPDRP</sequence>
<reference evidence="1 2" key="1">
    <citation type="journal article" date="2013" name="Genome Announc.">
        <title>Genome sequences for three denitrifying bacterial strains isolated from a uranium- and nitrate-contaminated subsurface environment.</title>
        <authorList>
            <person name="Venkatramanan R."/>
            <person name="Prakash O."/>
            <person name="Woyke T."/>
            <person name="Chain P."/>
            <person name="Goodwin L.A."/>
            <person name="Watson D."/>
            <person name="Brooks S."/>
            <person name="Kostka J.E."/>
            <person name="Green S.J."/>
        </authorList>
    </citation>
    <scope>NUCLEOTIDE SEQUENCE [LARGE SCALE GENOMIC DNA]</scope>
    <source>
        <strain evidence="1 2">1NES1</strain>
    </source>
</reference>
<name>N0B0F6_9HYPH</name>
<organism evidence="1 2">
    <name type="scientific">Hyphomicrobium denitrificans 1NES1</name>
    <dbReference type="NCBI Taxonomy" id="670307"/>
    <lineage>
        <taxon>Bacteria</taxon>
        <taxon>Pseudomonadati</taxon>
        <taxon>Pseudomonadota</taxon>
        <taxon>Alphaproteobacteria</taxon>
        <taxon>Hyphomicrobiales</taxon>
        <taxon>Hyphomicrobiaceae</taxon>
        <taxon>Hyphomicrobium</taxon>
    </lineage>
</organism>
<proteinExistence type="predicted"/>
<dbReference type="Proteomes" id="UP000005952">
    <property type="component" value="Chromosome"/>
</dbReference>
<keyword evidence="2" id="KW-1185">Reference proteome</keyword>
<accession>N0B0F6</accession>
<dbReference type="AlphaFoldDB" id="N0B0F6"/>
<dbReference type="EMBL" id="CP005587">
    <property type="protein sequence ID" value="AGK56383.1"/>
    <property type="molecule type" value="Genomic_DNA"/>
</dbReference>
<evidence type="ECO:0000313" key="2">
    <source>
        <dbReference type="Proteomes" id="UP000005952"/>
    </source>
</evidence>
<gene>
    <name evidence="1" type="ORF">HYPDE_23483</name>
</gene>
<dbReference type="KEGG" id="hdt:HYPDE_23483"/>
<evidence type="ECO:0000313" key="1">
    <source>
        <dbReference type="EMBL" id="AGK56383.1"/>
    </source>
</evidence>